<dbReference type="Pfam" id="PF01451">
    <property type="entry name" value="LMWPc"/>
    <property type="match status" value="1"/>
</dbReference>
<reference evidence="3" key="1">
    <citation type="submission" date="2021-04" db="EMBL/GenBank/DDBJ databases">
        <title>Biosynthetic gene clusters of Dactylosporangioum roseum.</title>
        <authorList>
            <person name="Hartkoorn R.C."/>
            <person name="Beaudoing E."/>
            <person name="Hot D."/>
            <person name="Moureu S."/>
        </authorList>
    </citation>
    <scope>NUCLEOTIDE SEQUENCE</scope>
    <source>
        <strain evidence="3">NRRL B-16295</strain>
    </source>
</reference>
<dbReference type="SMART" id="SM00226">
    <property type="entry name" value="LMWPc"/>
    <property type="match status" value="1"/>
</dbReference>
<gene>
    <name evidence="3" type="ORF">Drose_02065</name>
</gene>
<evidence type="ECO:0000313" key="4">
    <source>
        <dbReference type="Proteomes" id="UP001058271"/>
    </source>
</evidence>
<protein>
    <submittedName>
        <fullName evidence="3">Low molecular weight phosphatase family protein</fullName>
    </submittedName>
</protein>
<evidence type="ECO:0000313" key="3">
    <source>
        <dbReference type="EMBL" id="UWZ40155.1"/>
    </source>
</evidence>
<evidence type="ECO:0000256" key="1">
    <source>
        <dbReference type="SAM" id="SignalP"/>
    </source>
</evidence>
<dbReference type="InterPro" id="IPR036196">
    <property type="entry name" value="Ptyr_pPase_sf"/>
</dbReference>
<organism evidence="3 4">
    <name type="scientific">Dactylosporangium roseum</name>
    <dbReference type="NCBI Taxonomy" id="47989"/>
    <lineage>
        <taxon>Bacteria</taxon>
        <taxon>Bacillati</taxon>
        <taxon>Actinomycetota</taxon>
        <taxon>Actinomycetes</taxon>
        <taxon>Micromonosporales</taxon>
        <taxon>Micromonosporaceae</taxon>
        <taxon>Dactylosporangium</taxon>
    </lineage>
</organism>
<evidence type="ECO:0000259" key="2">
    <source>
        <dbReference type="SMART" id="SM00226"/>
    </source>
</evidence>
<keyword evidence="4" id="KW-1185">Reference proteome</keyword>
<dbReference type="SUPFAM" id="SSF52788">
    <property type="entry name" value="Phosphotyrosine protein phosphatases I"/>
    <property type="match status" value="1"/>
</dbReference>
<proteinExistence type="predicted"/>
<feature type="domain" description="Phosphotyrosine protein phosphatase I" evidence="2">
    <location>
        <begin position="2"/>
        <end position="171"/>
    </location>
</feature>
<feature type="chain" id="PRO_5045779284" evidence="1">
    <location>
        <begin position="19"/>
        <end position="174"/>
    </location>
</feature>
<sequence>MPVMLFVCRANLCRSAMAERLAASHGLAAASAGTHAVPGLEMPSHARAVLTELGADPTGFRSRRVDAAVLAGAELVLTATRAERARCVTLAPATAGRTFTLRQFGRYLAALPDGPAAPPAELLAEIGRVRGRLQPGSPADDDLTDPFGGPMDGFRDCATTINGILSLLAGRLRR</sequence>
<feature type="signal peptide" evidence="1">
    <location>
        <begin position="1"/>
        <end position="18"/>
    </location>
</feature>
<dbReference type="InterPro" id="IPR023485">
    <property type="entry name" value="Ptyr_pPase"/>
</dbReference>
<dbReference type="Proteomes" id="UP001058271">
    <property type="component" value="Chromosome"/>
</dbReference>
<dbReference type="Gene3D" id="3.40.50.2300">
    <property type="match status" value="1"/>
</dbReference>
<name>A0ABY5ZGS0_9ACTN</name>
<dbReference type="EMBL" id="CP073721">
    <property type="protein sequence ID" value="UWZ40155.1"/>
    <property type="molecule type" value="Genomic_DNA"/>
</dbReference>
<keyword evidence="1" id="KW-0732">Signal</keyword>
<accession>A0ABY5ZGS0</accession>